<dbReference type="GO" id="GO:0045214">
    <property type="term" value="P:sarcomere organization"/>
    <property type="evidence" value="ECO:0007669"/>
    <property type="project" value="TreeGrafter"/>
</dbReference>
<dbReference type="InterPro" id="IPR013783">
    <property type="entry name" value="Ig-like_fold"/>
</dbReference>
<evidence type="ECO:0000313" key="3">
    <source>
        <dbReference type="Ensembl" id="ENSOSIP00000028543.1"/>
    </source>
</evidence>
<dbReference type="SMART" id="SM00060">
    <property type="entry name" value="FN3"/>
    <property type="match status" value="1"/>
</dbReference>
<evidence type="ECO:0000256" key="1">
    <source>
        <dbReference type="ARBA" id="ARBA00023319"/>
    </source>
</evidence>
<dbReference type="InterPro" id="IPR036116">
    <property type="entry name" value="FN3_sf"/>
</dbReference>
<accession>A0A8C8DT66</accession>
<keyword evidence="1" id="KW-0393">Immunoglobulin domain</keyword>
<dbReference type="SUPFAM" id="SSF49265">
    <property type="entry name" value="Fibronectin type III"/>
    <property type="match status" value="1"/>
</dbReference>
<dbReference type="InterPro" id="IPR003961">
    <property type="entry name" value="FN3_dom"/>
</dbReference>
<dbReference type="CDD" id="cd00063">
    <property type="entry name" value="FN3"/>
    <property type="match status" value="1"/>
</dbReference>
<evidence type="ECO:0000259" key="2">
    <source>
        <dbReference type="PROSITE" id="PS50853"/>
    </source>
</evidence>
<protein>
    <recommendedName>
        <fullName evidence="2">Fibronectin type-III domain-containing protein</fullName>
    </recommendedName>
</protein>
<dbReference type="Proteomes" id="UP000694383">
    <property type="component" value="Unplaced"/>
</dbReference>
<dbReference type="GO" id="GO:0048738">
    <property type="term" value="P:cardiac muscle tissue development"/>
    <property type="evidence" value="ECO:0007669"/>
    <property type="project" value="TreeGrafter"/>
</dbReference>
<keyword evidence="4" id="KW-1185">Reference proteome</keyword>
<proteinExistence type="predicted"/>
<dbReference type="AlphaFoldDB" id="A0A8C8DT66"/>
<evidence type="ECO:0000313" key="4">
    <source>
        <dbReference type="Proteomes" id="UP000694383"/>
    </source>
</evidence>
<organism evidence="3 4">
    <name type="scientific">Oryzias sinensis</name>
    <name type="common">Chinese medaka</name>
    <dbReference type="NCBI Taxonomy" id="183150"/>
    <lineage>
        <taxon>Eukaryota</taxon>
        <taxon>Metazoa</taxon>
        <taxon>Chordata</taxon>
        <taxon>Craniata</taxon>
        <taxon>Vertebrata</taxon>
        <taxon>Euteleostomi</taxon>
        <taxon>Actinopterygii</taxon>
        <taxon>Neopterygii</taxon>
        <taxon>Teleostei</taxon>
        <taxon>Neoteleostei</taxon>
        <taxon>Acanthomorphata</taxon>
        <taxon>Ovalentaria</taxon>
        <taxon>Atherinomorphae</taxon>
        <taxon>Beloniformes</taxon>
        <taxon>Adrianichthyidae</taxon>
        <taxon>Oryziinae</taxon>
        <taxon>Oryzias</taxon>
    </lineage>
</organism>
<name>A0A8C8DT66_9TELE</name>
<reference evidence="3" key="1">
    <citation type="submission" date="2025-08" db="UniProtKB">
        <authorList>
            <consortium name="Ensembl"/>
        </authorList>
    </citation>
    <scope>IDENTIFICATION</scope>
</reference>
<dbReference type="GO" id="GO:0031430">
    <property type="term" value="C:M band"/>
    <property type="evidence" value="ECO:0007669"/>
    <property type="project" value="TreeGrafter"/>
</dbReference>
<sequence>QREWVSLQRVSQAPSAPENLYVTDVTAESASLAWTKPLHDGGSLITGYVIEAQKKDSEQWVHVATIKALDYTVTDLTEGAEYTFRIMAVNASGRSDPRESRPAIIKEQTSSPSFDLRGVYQKTVIVKAGDRPMYALDPVDPPGRPVA</sequence>
<dbReference type="PROSITE" id="PS50853">
    <property type="entry name" value="FN3"/>
    <property type="match status" value="1"/>
</dbReference>
<feature type="domain" description="Fibronectin type-III" evidence="2">
    <location>
        <begin position="16"/>
        <end position="108"/>
    </location>
</feature>
<dbReference type="PANTHER" id="PTHR14340">
    <property type="entry name" value="MICROFIBRIL-ASSOCIATED GLYCOPROTEIN 3"/>
    <property type="match status" value="1"/>
</dbReference>
<dbReference type="PRINTS" id="PR00014">
    <property type="entry name" value="FNTYPEIII"/>
</dbReference>
<dbReference type="Gene3D" id="2.60.40.10">
    <property type="entry name" value="Immunoglobulins"/>
    <property type="match status" value="1"/>
</dbReference>
<reference evidence="3" key="2">
    <citation type="submission" date="2025-09" db="UniProtKB">
        <authorList>
            <consortium name="Ensembl"/>
        </authorList>
    </citation>
    <scope>IDENTIFICATION</scope>
</reference>
<dbReference type="PANTHER" id="PTHR14340:SF13">
    <property type="entry name" value="TITIN"/>
    <property type="match status" value="1"/>
</dbReference>
<dbReference type="FunFam" id="2.60.40.10:FF:000112">
    <property type="entry name" value="Titin a"/>
    <property type="match status" value="1"/>
</dbReference>
<dbReference type="GeneTree" id="ENSGT01150000286978"/>
<dbReference type="Pfam" id="PF00041">
    <property type="entry name" value="fn3"/>
    <property type="match status" value="1"/>
</dbReference>
<dbReference type="Ensembl" id="ENSOSIT00000030082.1">
    <property type="protein sequence ID" value="ENSOSIP00000028543.1"/>
    <property type="gene ID" value="ENSOSIG00000014852.1"/>
</dbReference>
<dbReference type="GO" id="GO:0008307">
    <property type="term" value="F:structural constituent of muscle"/>
    <property type="evidence" value="ECO:0007669"/>
    <property type="project" value="TreeGrafter"/>
</dbReference>